<evidence type="ECO:0000313" key="4">
    <source>
        <dbReference type="EMBL" id="RYP83792.1"/>
    </source>
</evidence>
<feature type="transmembrane region" description="Helical" evidence="2">
    <location>
        <begin position="701"/>
        <end position="720"/>
    </location>
</feature>
<keyword evidence="2" id="KW-1133">Transmembrane helix</keyword>
<feature type="region of interest" description="Disordered" evidence="1">
    <location>
        <begin position="29"/>
        <end position="71"/>
    </location>
</feature>
<organism evidence="4 5">
    <name type="scientific">Nocardioides guangzhouensis</name>
    <dbReference type="NCBI Taxonomy" id="2497878"/>
    <lineage>
        <taxon>Bacteria</taxon>
        <taxon>Bacillati</taxon>
        <taxon>Actinomycetota</taxon>
        <taxon>Actinomycetes</taxon>
        <taxon>Propionibacteriales</taxon>
        <taxon>Nocardioidaceae</taxon>
        <taxon>Nocardioides</taxon>
    </lineage>
</organism>
<evidence type="ECO:0000313" key="5">
    <source>
        <dbReference type="Proteomes" id="UP000295198"/>
    </source>
</evidence>
<dbReference type="OrthoDB" id="3797035at2"/>
<evidence type="ECO:0000256" key="3">
    <source>
        <dbReference type="SAM" id="SignalP"/>
    </source>
</evidence>
<feature type="compositionally biased region" description="Acidic residues" evidence="1">
    <location>
        <begin position="301"/>
        <end position="314"/>
    </location>
</feature>
<dbReference type="Proteomes" id="UP000295198">
    <property type="component" value="Unassembled WGS sequence"/>
</dbReference>
<sequence>MIRPVAALCAPLVAAVAAVTLGPGPGTGDGVLDPSTAGADTPAVVSAAPSGDDLTARRSVPVSRNAQRRAASQDLDVTLDGLNPSVIPQRGAITMRGTITNTTEETLTSINVHPLTSYSPMTTAREIEVSVESDPEIYIGQRITDIGRFDNVEDLAPGQSVSWSVRVPADELLISGEEGVYWIGVQVLAADTDGFRSIHGRARSFIPLMRGKQEQVPTSLILPVRRAIERAADGRVRRADEWANELSPGGRLANLTSFVRSSGTAPVTWLIDPAVVDAVDQLARGNPRRNLEPTEPAPGEENTDQQDEEQAAAEEEQRRNGLPEAQQWLSDVRSLTSRNPVLALPYGDLDVAAASRYSPVLYDRARALSSEVLGALDIESNPAMAPPSGLLNPGALELAPQDTQIFLSEEAIGEEYDDPADVPSTIESAGRRIAITDHTVGVGGPGPDERLSGVALRQRVLAEAAVRSLAGDTSALTVDLPFDFDPGSRGQQFFRGLEQPFLQMVPASVDRTGPAPEVSRVAYPTRQVVRELNEANLASTDRFIDTGERLDSILVRNDTVGDQVLREALCTSSYMVRDDPVSAQVAADDASTLLRNQLERIRIEAPSFVILSSDSGPFAVTVTNDLDQPVRVRIEAQTSDDVVIKAPEEITLEAETRQTVQLSAEAASLGVHPVRLVATNVDGQPIGAFDELDIRSNTVGVVIWVIMGVGVGILAISIPVRWARRRRRGSTTA</sequence>
<evidence type="ECO:0000256" key="2">
    <source>
        <dbReference type="SAM" id="Phobius"/>
    </source>
</evidence>
<evidence type="ECO:0000256" key="1">
    <source>
        <dbReference type="SAM" id="MobiDB-lite"/>
    </source>
</evidence>
<keyword evidence="5" id="KW-1185">Reference proteome</keyword>
<dbReference type="Pfam" id="PF19516">
    <property type="entry name" value="DUF6049"/>
    <property type="match status" value="2"/>
</dbReference>
<gene>
    <name evidence="4" type="ORF">EKO23_17980</name>
</gene>
<feature type="region of interest" description="Disordered" evidence="1">
    <location>
        <begin position="285"/>
        <end position="325"/>
    </location>
</feature>
<name>A0A4Q4Z7P5_9ACTN</name>
<keyword evidence="2" id="KW-0812">Transmembrane</keyword>
<evidence type="ECO:0008006" key="6">
    <source>
        <dbReference type="Google" id="ProtNLM"/>
    </source>
</evidence>
<comment type="caution">
    <text evidence="4">The sequence shown here is derived from an EMBL/GenBank/DDBJ whole genome shotgun (WGS) entry which is preliminary data.</text>
</comment>
<proteinExistence type="predicted"/>
<dbReference type="AlphaFoldDB" id="A0A4Q4Z7P5"/>
<dbReference type="EMBL" id="SDKM01000029">
    <property type="protein sequence ID" value="RYP83792.1"/>
    <property type="molecule type" value="Genomic_DNA"/>
</dbReference>
<dbReference type="RefSeq" id="WP_134719509.1">
    <property type="nucleotide sequence ID" value="NZ_SDKM01000029.1"/>
</dbReference>
<reference evidence="4 5" key="1">
    <citation type="submission" date="2019-01" db="EMBL/GenBank/DDBJ databases">
        <title>Nocardioides guangzhouensis sp. nov., an actinobacterium isolated from soil.</title>
        <authorList>
            <person name="Fu Y."/>
            <person name="Cai Y."/>
            <person name="Lin Z."/>
            <person name="Chen P."/>
        </authorList>
    </citation>
    <scope>NUCLEOTIDE SEQUENCE [LARGE SCALE GENOMIC DNA]</scope>
    <source>
        <strain evidence="4 5">130</strain>
    </source>
</reference>
<dbReference type="InterPro" id="IPR046112">
    <property type="entry name" value="DUF6049"/>
</dbReference>
<keyword evidence="3" id="KW-0732">Signal</keyword>
<accession>A0A4Q4Z7P5</accession>
<feature type="chain" id="PRO_5020328810" description="Secreted protein" evidence="3">
    <location>
        <begin position="18"/>
        <end position="733"/>
    </location>
</feature>
<keyword evidence="2" id="KW-0472">Membrane</keyword>
<feature type="signal peptide" evidence="3">
    <location>
        <begin position="1"/>
        <end position="17"/>
    </location>
</feature>
<protein>
    <recommendedName>
        <fullName evidence="6">Secreted protein</fullName>
    </recommendedName>
</protein>